<dbReference type="InterPro" id="IPR016187">
    <property type="entry name" value="CTDL_fold"/>
</dbReference>
<dbReference type="EMBL" id="JAFFZE010000015">
    <property type="protein sequence ID" value="MCT2585464.1"/>
    <property type="molecule type" value="Genomic_DNA"/>
</dbReference>
<feature type="domain" description="NACHT" evidence="2">
    <location>
        <begin position="145"/>
        <end position="271"/>
    </location>
</feature>
<dbReference type="PROSITE" id="PS50837">
    <property type="entry name" value="NACHT"/>
    <property type="match status" value="1"/>
</dbReference>
<evidence type="ECO:0000313" key="3">
    <source>
        <dbReference type="EMBL" id="MCT2585464.1"/>
    </source>
</evidence>
<protein>
    <submittedName>
        <fullName evidence="3">NACHT domain-containing protein</fullName>
    </submittedName>
</protein>
<feature type="compositionally biased region" description="Polar residues" evidence="1">
    <location>
        <begin position="805"/>
        <end position="821"/>
    </location>
</feature>
<dbReference type="CDD" id="cd00267">
    <property type="entry name" value="ABC_ATPase"/>
    <property type="match status" value="1"/>
</dbReference>
<dbReference type="RefSeq" id="WP_260193047.1">
    <property type="nucleotide sequence ID" value="NZ_JAFFZE010000015.1"/>
</dbReference>
<dbReference type="PANTHER" id="PTHR46844">
    <property type="entry name" value="SLR5058 PROTEIN"/>
    <property type="match status" value="1"/>
</dbReference>
<dbReference type="InterPro" id="IPR007111">
    <property type="entry name" value="NACHT_NTPase"/>
</dbReference>
<feature type="compositionally biased region" description="Low complexity" evidence="1">
    <location>
        <begin position="767"/>
        <end position="785"/>
    </location>
</feature>
<dbReference type="Gene3D" id="3.40.50.300">
    <property type="entry name" value="P-loop containing nucleotide triphosphate hydrolases"/>
    <property type="match status" value="1"/>
</dbReference>
<accession>A0ABT2JC67</accession>
<evidence type="ECO:0000313" key="4">
    <source>
        <dbReference type="Proteomes" id="UP001156441"/>
    </source>
</evidence>
<dbReference type="Pfam" id="PF05729">
    <property type="entry name" value="NACHT"/>
    <property type="match status" value="1"/>
</dbReference>
<reference evidence="3 4" key="1">
    <citation type="submission" date="2021-02" db="EMBL/GenBank/DDBJ databases">
        <title>Actinophytocola xerophila sp. nov., isolated from soil of cotton cropping field.</title>
        <authorList>
            <person name="Huang R."/>
            <person name="Chen X."/>
            <person name="Ge X."/>
            <person name="Liu W."/>
        </authorList>
    </citation>
    <scope>NUCLEOTIDE SEQUENCE [LARGE SCALE GENOMIC DNA]</scope>
    <source>
        <strain evidence="3 4">S1-96</strain>
    </source>
</reference>
<comment type="caution">
    <text evidence="3">The sequence shown here is derived from an EMBL/GenBank/DDBJ whole genome shotgun (WGS) entry which is preliminary data.</text>
</comment>
<sequence>MARNRILALAVVLLLLLVGAVVLVVTGQWAAALGAAGLGALAIGREVWALWQSRIVGWIDVGMRRLLSPFDRRYREFMLATARFVDLKGLATVGAYHPELDEVFIELSLAHRAPSQVPVGVLGQLPAEVTERHSVWDSLDTPEPRILAVLGVPGSGKTTLLRHIVRRLCHGRRPGARRTVPILLFLRDHVGRIVSSPEVTLLDLVRSRLGRLVADEPPGWFEQRLRNGDCVIMFDGLDEVGRPADRAIVHDWVEQQIQQYPDNDYVITARPLGYTHIEGARVLQVRAFTDDQVVRFVRSWSLVTERHAAPRGTHEDIVRQQADRHADDLLERLGAVPALYDLTVNPLLLTMIITVHRERGALPGDRTDLYNEICQVMLWRQQEDRRIDVGLSGRKKEVLLRRLAFGMMRQRVSDLPRDDVLAEFEEVRDRMSIELTPSEILADLRPHGILVQRENDQYSFAHQTFQEFLAAAHIRDKGLSTVLVDAVDDVWWRETTLLYVAMSDADPIMWACLDSGGNAALSLALDCADQCRELAPELRDRLTELLATLRAPDTEPEQRRDLTRAVVTRHLHQTIRTATGSVVCAKPIPLAIYRLYQQDIGGDSTGAIDDDAPVTGVRPREAVAFVHWVNDITHGKPGYRLPTCADLDDPAVQRALTTRSLSAWTTATNGRPELWAPADVDHPHTVDAATLRRYVRDDIERSVPTVARLLLLRAVVAVARLNPRGWRPGPSTRSTSRRCTRRSTASRVGTAADCGTSTRSSRRHTRATTTSSPSWGGSWPRSGASCRRHRSTTSGPRASPPRCATTWSGTMKDSSRTSSAR</sequence>
<gene>
    <name evidence="3" type="ORF">JT362_20285</name>
</gene>
<evidence type="ECO:0000256" key="1">
    <source>
        <dbReference type="SAM" id="MobiDB-lite"/>
    </source>
</evidence>
<dbReference type="Proteomes" id="UP001156441">
    <property type="component" value="Unassembled WGS sequence"/>
</dbReference>
<dbReference type="PANTHER" id="PTHR46844:SF1">
    <property type="entry name" value="SLR5058 PROTEIN"/>
    <property type="match status" value="1"/>
</dbReference>
<organism evidence="3 4">
    <name type="scientific">Actinophytocola gossypii</name>
    <dbReference type="NCBI Taxonomy" id="2812003"/>
    <lineage>
        <taxon>Bacteria</taxon>
        <taxon>Bacillati</taxon>
        <taxon>Actinomycetota</taxon>
        <taxon>Actinomycetes</taxon>
        <taxon>Pseudonocardiales</taxon>
        <taxon>Pseudonocardiaceae</taxon>
    </lineage>
</organism>
<proteinExistence type="predicted"/>
<evidence type="ECO:0000259" key="2">
    <source>
        <dbReference type="PROSITE" id="PS50837"/>
    </source>
</evidence>
<dbReference type="SUPFAM" id="SSF52540">
    <property type="entry name" value="P-loop containing nucleoside triphosphate hydrolases"/>
    <property type="match status" value="1"/>
</dbReference>
<dbReference type="SUPFAM" id="SSF56436">
    <property type="entry name" value="C-type lectin-like"/>
    <property type="match status" value="1"/>
</dbReference>
<feature type="region of interest" description="Disordered" evidence="1">
    <location>
        <begin position="723"/>
        <end position="821"/>
    </location>
</feature>
<name>A0ABT2JC67_9PSEU</name>
<dbReference type="InterPro" id="IPR027417">
    <property type="entry name" value="P-loop_NTPase"/>
</dbReference>
<keyword evidence="4" id="KW-1185">Reference proteome</keyword>